<sequence>MFLEAIVAGRPDADGAPVDITTGLRRYRRDAPDPLHWQLDPRFGHFARCDRGIAVAAEKRKSFQEELTSLNSKEAVADAISAALIRRLQTLLGLPDGAIGRDSSLTDLGIDSITANAVRNWFIDLVGNQFALIQILDAPSIKKFSSSFVTPSITPPSI</sequence>
<proteinExistence type="predicted"/>
<organism evidence="1 2">
    <name type="scientific">Xylaria curta</name>
    <dbReference type="NCBI Taxonomy" id="42375"/>
    <lineage>
        <taxon>Eukaryota</taxon>
        <taxon>Fungi</taxon>
        <taxon>Dikarya</taxon>
        <taxon>Ascomycota</taxon>
        <taxon>Pezizomycotina</taxon>
        <taxon>Sordariomycetes</taxon>
        <taxon>Xylariomycetidae</taxon>
        <taxon>Xylariales</taxon>
        <taxon>Xylariaceae</taxon>
        <taxon>Xylaria</taxon>
    </lineage>
</organism>
<evidence type="ECO:0000313" key="1">
    <source>
        <dbReference type="EMBL" id="KAJ2971736.1"/>
    </source>
</evidence>
<keyword evidence="2" id="KW-1185">Reference proteome</keyword>
<protein>
    <submittedName>
        <fullName evidence="1">Uncharacterized protein</fullName>
    </submittedName>
</protein>
<dbReference type="Proteomes" id="UP001143856">
    <property type="component" value="Unassembled WGS sequence"/>
</dbReference>
<reference evidence="1" key="1">
    <citation type="submission" date="2022-10" db="EMBL/GenBank/DDBJ databases">
        <title>Genome Sequence of Xylaria curta.</title>
        <authorList>
            <person name="Buettner E."/>
        </authorList>
    </citation>
    <scope>NUCLEOTIDE SEQUENCE</scope>
    <source>
        <strain evidence="1">Babe10</strain>
    </source>
</reference>
<accession>A0ACC1MZC2</accession>
<dbReference type="EMBL" id="JAPDGR010003310">
    <property type="protein sequence ID" value="KAJ2971736.1"/>
    <property type="molecule type" value="Genomic_DNA"/>
</dbReference>
<gene>
    <name evidence="1" type="ORF">NUW58_g9334</name>
</gene>
<comment type="caution">
    <text evidence="1">The sequence shown here is derived from an EMBL/GenBank/DDBJ whole genome shotgun (WGS) entry which is preliminary data.</text>
</comment>
<name>A0ACC1MZC2_9PEZI</name>
<evidence type="ECO:0000313" key="2">
    <source>
        <dbReference type="Proteomes" id="UP001143856"/>
    </source>
</evidence>